<dbReference type="AlphaFoldDB" id="A0AAD8PAY8"/>
<dbReference type="EMBL" id="JAUHHV010000001">
    <property type="protein sequence ID" value="KAK1440163.1"/>
    <property type="molecule type" value="Genomic_DNA"/>
</dbReference>
<evidence type="ECO:0000259" key="1">
    <source>
        <dbReference type="Pfam" id="PF00128"/>
    </source>
</evidence>
<reference evidence="3" key="1">
    <citation type="journal article" date="2023" name="bioRxiv">
        <title>Improved chromosome-level genome assembly for marigold (Tagetes erecta).</title>
        <authorList>
            <person name="Jiang F."/>
            <person name="Yuan L."/>
            <person name="Wang S."/>
            <person name="Wang H."/>
            <person name="Xu D."/>
            <person name="Wang A."/>
            <person name="Fan W."/>
        </authorList>
    </citation>
    <scope>NUCLEOTIDE SEQUENCE</scope>
    <source>
        <strain evidence="3">WSJ</strain>
        <tissue evidence="3">Leaf</tissue>
    </source>
</reference>
<evidence type="ECO:0000313" key="4">
    <source>
        <dbReference type="Proteomes" id="UP001229421"/>
    </source>
</evidence>
<dbReference type="PANTHER" id="PTHR31533">
    <property type="entry name" value="GPI-ANCHORED PROTEIN LLG1-RELATED-RELATED"/>
    <property type="match status" value="1"/>
</dbReference>
<dbReference type="Gene3D" id="3.20.20.80">
    <property type="entry name" value="Glycosidases"/>
    <property type="match status" value="1"/>
</dbReference>
<dbReference type="PANTHER" id="PTHR31533:SF2">
    <property type="entry name" value="GPI-ANCHORED PROTEIN LLG1"/>
    <property type="match status" value="1"/>
</dbReference>
<accession>A0AAD8PAY8</accession>
<dbReference type="Pfam" id="PF26578">
    <property type="entry name" value="LLG1"/>
    <property type="match status" value="1"/>
</dbReference>
<dbReference type="InterPro" id="IPR017853">
    <property type="entry name" value="GH"/>
</dbReference>
<evidence type="ECO:0000259" key="2">
    <source>
        <dbReference type="Pfam" id="PF26578"/>
    </source>
</evidence>
<evidence type="ECO:0008006" key="5">
    <source>
        <dbReference type="Google" id="ProtNLM"/>
    </source>
</evidence>
<dbReference type="SUPFAM" id="SSF51445">
    <property type="entry name" value="(Trans)glycosidases"/>
    <property type="match status" value="1"/>
</dbReference>
<name>A0AAD8PAY8_TARER</name>
<organism evidence="3 4">
    <name type="scientific">Tagetes erecta</name>
    <name type="common">African marigold</name>
    <dbReference type="NCBI Taxonomy" id="13708"/>
    <lineage>
        <taxon>Eukaryota</taxon>
        <taxon>Viridiplantae</taxon>
        <taxon>Streptophyta</taxon>
        <taxon>Embryophyta</taxon>
        <taxon>Tracheophyta</taxon>
        <taxon>Spermatophyta</taxon>
        <taxon>Magnoliopsida</taxon>
        <taxon>eudicotyledons</taxon>
        <taxon>Gunneridae</taxon>
        <taxon>Pentapetalae</taxon>
        <taxon>asterids</taxon>
        <taxon>campanulids</taxon>
        <taxon>Asterales</taxon>
        <taxon>Asteraceae</taxon>
        <taxon>Asteroideae</taxon>
        <taxon>Heliantheae alliance</taxon>
        <taxon>Tageteae</taxon>
        <taxon>Tagetes</taxon>
    </lineage>
</organism>
<protein>
    <recommendedName>
        <fullName evidence="5">Alpha-amylase</fullName>
    </recommendedName>
</protein>
<proteinExistence type="predicted"/>
<dbReference type="GO" id="GO:0005975">
    <property type="term" value="P:carbohydrate metabolic process"/>
    <property type="evidence" value="ECO:0007669"/>
    <property type="project" value="InterPro"/>
</dbReference>
<feature type="domain" description="Glycosyl hydrolase family 13 catalytic" evidence="1">
    <location>
        <begin position="31"/>
        <end position="87"/>
    </location>
</feature>
<keyword evidence="4" id="KW-1185">Reference proteome</keyword>
<evidence type="ECO:0000313" key="3">
    <source>
        <dbReference type="EMBL" id="KAK1440163.1"/>
    </source>
</evidence>
<dbReference type="InterPro" id="IPR058888">
    <property type="entry name" value="LLG1-like"/>
</dbReference>
<sequence length="272" mass="29922">MKIYYFLSSGFNWESCRKKWYVDLAPKAADLSKCGITTVWLPPPTESVAPQGYMPSDLYNLNSSYGTQEELKYYIEEMHKHHLLVVVKDCGGRGFGGGDLGGGGSMKIIILVLCCILTSSSSPLSISDGIFTSEPSSIGGRNLLQAKKPCPVNFEFMNYTIITSRCKGPRYPANLCCDAFKDFACPYAENLNDLSNECSSIMFSYINLYGNYPPGLFANLCRDDKIGLICPALAPGAQKNGVSNDSNNSHNVRSSSMLMLTVAFLLILFLWI</sequence>
<comment type="caution">
    <text evidence="3">The sequence shown here is derived from an EMBL/GenBank/DDBJ whole genome shotgun (WGS) entry which is preliminary data.</text>
</comment>
<dbReference type="InterPro" id="IPR006047">
    <property type="entry name" value="GH13_cat_dom"/>
</dbReference>
<gene>
    <name evidence="3" type="ORF">QVD17_05988</name>
</gene>
<feature type="domain" description="GPI-anchored protein LLG1-like" evidence="2">
    <location>
        <begin position="152"/>
        <end position="228"/>
    </location>
</feature>
<dbReference type="Pfam" id="PF00128">
    <property type="entry name" value="Alpha-amylase"/>
    <property type="match status" value="1"/>
</dbReference>
<dbReference type="InterPro" id="IPR039307">
    <property type="entry name" value="LORELEI-like"/>
</dbReference>
<dbReference type="Proteomes" id="UP001229421">
    <property type="component" value="Unassembled WGS sequence"/>
</dbReference>